<feature type="region of interest" description="Disordered" evidence="1">
    <location>
        <begin position="387"/>
        <end position="416"/>
    </location>
</feature>
<feature type="compositionally biased region" description="Low complexity" evidence="1">
    <location>
        <begin position="778"/>
        <end position="797"/>
    </location>
</feature>
<feature type="region of interest" description="Disordered" evidence="1">
    <location>
        <begin position="248"/>
        <end position="283"/>
    </location>
</feature>
<feature type="compositionally biased region" description="Low complexity" evidence="1">
    <location>
        <begin position="566"/>
        <end position="580"/>
    </location>
</feature>
<evidence type="ECO:0000313" key="3">
    <source>
        <dbReference type="Proteomes" id="UP000239899"/>
    </source>
</evidence>
<feature type="region of interest" description="Disordered" evidence="1">
    <location>
        <begin position="700"/>
        <end position="934"/>
    </location>
</feature>
<organism evidence="2 3">
    <name type="scientific">Chlorella sorokiniana</name>
    <name type="common">Freshwater green alga</name>
    <dbReference type="NCBI Taxonomy" id="3076"/>
    <lineage>
        <taxon>Eukaryota</taxon>
        <taxon>Viridiplantae</taxon>
        <taxon>Chlorophyta</taxon>
        <taxon>core chlorophytes</taxon>
        <taxon>Trebouxiophyceae</taxon>
        <taxon>Chlorellales</taxon>
        <taxon>Chlorellaceae</taxon>
        <taxon>Chlorella clade</taxon>
        <taxon>Chlorella</taxon>
    </lineage>
</organism>
<proteinExistence type="predicted"/>
<accession>A0A2P6TFU5</accession>
<keyword evidence="3" id="KW-1185">Reference proteome</keyword>
<dbReference type="Proteomes" id="UP000239899">
    <property type="component" value="Unassembled WGS sequence"/>
</dbReference>
<dbReference type="OrthoDB" id="514387at2759"/>
<protein>
    <submittedName>
        <fullName evidence="2">Uncharacterized protein</fullName>
    </submittedName>
</protein>
<feature type="compositionally biased region" description="Basic residues" evidence="1">
    <location>
        <begin position="921"/>
        <end position="934"/>
    </location>
</feature>
<name>A0A2P6TFU5_CHLSO</name>
<feature type="compositionally biased region" description="Low complexity" evidence="1">
    <location>
        <begin position="853"/>
        <end position="863"/>
    </location>
</feature>
<feature type="compositionally biased region" description="Polar residues" evidence="1">
    <location>
        <begin position="873"/>
        <end position="891"/>
    </location>
</feature>
<feature type="region of interest" description="Disordered" evidence="1">
    <location>
        <begin position="97"/>
        <end position="170"/>
    </location>
</feature>
<dbReference type="EMBL" id="LHPG02000018">
    <property type="protein sequence ID" value="PRW32975.1"/>
    <property type="molecule type" value="Genomic_DNA"/>
</dbReference>
<feature type="compositionally biased region" description="Basic and acidic residues" evidence="1">
    <location>
        <begin position="705"/>
        <end position="716"/>
    </location>
</feature>
<feature type="compositionally biased region" description="Low complexity" evidence="1">
    <location>
        <begin position="822"/>
        <end position="839"/>
    </location>
</feature>
<feature type="compositionally biased region" description="Low complexity" evidence="1">
    <location>
        <begin position="752"/>
        <end position="768"/>
    </location>
</feature>
<comment type="caution">
    <text evidence="2">The sequence shown here is derived from an EMBL/GenBank/DDBJ whole genome shotgun (WGS) entry which is preliminary data.</text>
</comment>
<feature type="region of interest" description="Disordered" evidence="1">
    <location>
        <begin position="454"/>
        <end position="475"/>
    </location>
</feature>
<gene>
    <name evidence="2" type="ORF">C2E21_8057</name>
</gene>
<dbReference type="AlphaFoldDB" id="A0A2P6TFU5"/>
<evidence type="ECO:0000256" key="1">
    <source>
        <dbReference type="SAM" id="MobiDB-lite"/>
    </source>
</evidence>
<sequence>MPSRLGATPGAKAAAQFEVPLSARAAAADAAPATGKNLKSILKRLNFSATKARAAAAAHAGDEPPATAATAAQAAPTAGPAAQSTIKQLRFDVGATPAVPTAAKPGSRHVSFDAATVSPAPRGSRLGRGSGAPASALRTPEPPIQEEASGGSSEDGGAGAGSVNSAAAGHTPYDRRLSSLFRKYQVAGTPELADADLDGLVADGVVRSPSWKRLSSASVPESIKELAKKYTSDGELSLQSLSISPAPAAVAEGSEAEAATPQPARAGTPGDGSSPALAPTPHDLINSMMKRNELFESSPCEAPASAARAAAAAISAGPEAAASAGPLSPGSAVAQLLAPVLLATIKEIDDTKQAQPASPAPAAAASPSVGSPAEFYGFTLAQELSTTPHTAAAPRSASVDGIPRNADGIPTVTPHTVTVRRGSSGAGLAAVLEEEGELAANLFDCFSPLSADHAFTPPEGDAKASPGAANGEGDSYSTLGDGVSAAGAAFGSFSAGRGDPAAATPADAGADFSFFPTMAPGGLVADAAAAGATPELQGGAPAAAAGTSYVSPEILGFYEQAQRAAGSSQAGTSSQAAGLGTPALPRSIIKSGRPLNEAGTPVLGHAQRAPAGEAPPHTITKELQALMRDLHLEDPAELEEMGTVSTLSPVRATGPLRGFLGGLARAITPVRRSARKKAAGKPLEAMLEETGFSYVPNAALMPEDAPPKQEAAEAKAARKAARQADSQVSAGEPSLADMVGSSAAEDGQAEVSSAASSRRYSTRSAARAEPAGEEQQDEPAGAATTAAAATPEAGTAAGRRMSLRHLRTPKQQAHMEGAENEACTPAAPTAADTPVAQDASPQLAESPIYAHPAEAAAAAAEAATPGKRAYSLRASTVQKTRQSLGTPLQPANTPPGAASGKKERRGGKPQLSPTEQGIRASLRRSARKSRGAAS</sequence>
<feature type="region of interest" description="Disordered" evidence="1">
    <location>
        <begin position="566"/>
        <end position="601"/>
    </location>
</feature>
<feature type="compositionally biased region" description="Low complexity" evidence="1">
    <location>
        <begin position="248"/>
        <end position="259"/>
    </location>
</feature>
<evidence type="ECO:0000313" key="2">
    <source>
        <dbReference type="EMBL" id="PRW32975.1"/>
    </source>
</evidence>
<reference evidence="2 3" key="1">
    <citation type="journal article" date="2018" name="Plant J.">
        <title>Genome sequences of Chlorella sorokiniana UTEX 1602 and Micractinium conductrix SAG 241.80: implications to maltose excretion by a green alga.</title>
        <authorList>
            <person name="Arriola M.B."/>
            <person name="Velmurugan N."/>
            <person name="Zhang Y."/>
            <person name="Plunkett M.H."/>
            <person name="Hondzo H."/>
            <person name="Barney B.M."/>
        </authorList>
    </citation>
    <scope>NUCLEOTIDE SEQUENCE [LARGE SCALE GENOMIC DNA]</scope>
    <source>
        <strain evidence="3">UTEX 1602</strain>
    </source>
</reference>